<keyword evidence="1" id="KW-0812">Transmembrane</keyword>
<feature type="transmembrane region" description="Helical" evidence="1">
    <location>
        <begin position="57"/>
        <end position="77"/>
    </location>
</feature>
<dbReference type="EMBL" id="KQ435706">
    <property type="protein sequence ID" value="KOX80147.1"/>
    <property type="molecule type" value="Genomic_DNA"/>
</dbReference>
<accession>A0A0M9A9T6</accession>
<dbReference type="Proteomes" id="UP000053105">
    <property type="component" value="Unassembled WGS sequence"/>
</dbReference>
<reference evidence="2 3" key="1">
    <citation type="submission" date="2015-07" db="EMBL/GenBank/DDBJ databases">
        <title>The genome of Melipona quadrifasciata.</title>
        <authorList>
            <person name="Pan H."/>
            <person name="Kapheim K."/>
        </authorList>
    </citation>
    <scope>NUCLEOTIDE SEQUENCE [LARGE SCALE GENOMIC DNA]</scope>
    <source>
        <strain evidence="2">0111107301</strain>
        <tissue evidence="2">Whole body</tissue>
    </source>
</reference>
<evidence type="ECO:0000313" key="2">
    <source>
        <dbReference type="EMBL" id="KOX80147.1"/>
    </source>
</evidence>
<keyword evidence="1" id="KW-0472">Membrane</keyword>
<organism evidence="2 3">
    <name type="scientific">Melipona quadrifasciata</name>
    <dbReference type="NCBI Taxonomy" id="166423"/>
    <lineage>
        <taxon>Eukaryota</taxon>
        <taxon>Metazoa</taxon>
        <taxon>Ecdysozoa</taxon>
        <taxon>Arthropoda</taxon>
        <taxon>Hexapoda</taxon>
        <taxon>Insecta</taxon>
        <taxon>Pterygota</taxon>
        <taxon>Neoptera</taxon>
        <taxon>Endopterygota</taxon>
        <taxon>Hymenoptera</taxon>
        <taxon>Apocrita</taxon>
        <taxon>Aculeata</taxon>
        <taxon>Apoidea</taxon>
        <taxon>Anthophila</taxon>
        <taxon>Apidae</taxon>
        <taxon>Melipona</taxon>
    </lineage>
</organism>
<gene>
    <name evidence="2" type="ORF">WN51_08323</name>
</gene>
<protein>
    <submittedName>
        <fullName evidence="2">Uncharacterized protein</fullName>
    </submittedName>
</protein>
<feature type="transmembrane region" description="Helical" evidence="1">
    <location>
        <begin position="20"/>
        <end position="45"/>
    </location>
</feature>
<keyword evidence="3" id="KW-1185">Reference proteome</keyword>
<sequence length="358" mass="39719">MAVLDIKFAKTQRERLHRYVALAILANLLIGFTLFFVGMFISFVITTKLRFDERSLFGLVFGTLTLYGLYVFAHNLTGVKLCYNYFHYAEGPGMNLRLFLWTLLGLFVVLAGCFMASICFSTADLLADQLRQTLLEGELQSLRRYAKLDGRVTPPVVPWSCCRIDVKGPCYHDPLQLPNPEQNSTYESLNTRGCLAAMKTVLNGTLYSTAVLIAFLFVLQVSMVKNYNHVGTSNFVGRAIRGSRINSSDSGELKALVDERQTRIALDYQIRSELLIAPDAMIPRVIEAANAFQECSDPTIPRLRVSNTRLAQAASGCAPSVDVLPIFDVKQQSVRNPARMGANTSPLVGLVTTTKRLG</sequence>
<dbReference type="STRING" id="166423.A0A0M9A9T6"/>
<evidence type="ECO:0000313" key="3">
    <source>
        <dbReference type="Proteomes" id="UP000053105"/>
    </source>
</evidence>
<dbReference type="OrthoDB" id="9836210at2759"/>
<keyword evidence="1" id="KW-1133">Transmembrane helix</keyword>
<feature type="transmembrane region" description="Helical" evidence="1">
    <location>
        <begin position="205"/>
        <end position="224"/>
    </location>
</feature>
<evidence type="ECO:0000256" key="1">
    <source>
        <dbReference type="SAM" id="Phobius"/>
    </source>
</evidence>
<proteinExistence type="predicted"/>
<feature type="transmembrane region" description="Helical" evidence="1">
    <location>
        <begin position="98"/>
        <end position="123"/>
    </location>
</feature>
<dbReference type="AlphaFoldDB" id="A0A0M9A9T6"/>
<name>A0A0M9A9T6_9HYME</name>